<evidence type="ECO:0000256" key="3">
    <source>
        <dbReference type="ARBA" id="ARBA00022833"/>
    </source>
</evidence>
<dbReference type="PROSITE" id="PS50089">
    <property type="entry name" value="ZF_RING_2"/>
    <property type="match status" value="1"/>
</dbReference>
<feature type="transmembrane region" description="Helical" evidence="5">
    <location>
        <begin position="12"/>
        <end position="32"/>
    </location>
</feature>
<evidence type="ECO:0000259" key="6">
    <source>
        <dbReference type="PROSITE" id="PS50089"/>
    </source>
</evidence>
<evidence type="ECO:0000256" key="1">
    <source>
        <dbReference type="ARBA" id="ARBA00022723"/>
    </source>
</evidence>
<dbReference type="SUPFAM" id="SSF57850">
    <property type="entry name" value="RING/U-box"/>
    <property type="match status" value="1"/>
</dbReference>
<gene>
    <name evidence="7" type="ORF">V6N11_009802</name>
</gene>
<dbReference type="Gene3D" id="3.30.40.10">
    <property type="entry name" value="Zinc/RING finger domain, C3HC4 (zinc finger)"/>
    <property type="match status" value="1"/>
</dbReference>
<protein>
    <recommendedName>
        <fullName evidence="6">RING-type domain-containing protein</fullName>
    </recommendedName>
</protein>
<dbReference type="InterPro" id="IPR013083">
    <property type="entry name" value="Znf_RING/FYVE/PHD"/>
</dbReference>
<keyword evidence="5" id="KW-0472">Membrane</keyword>
<keyword evidence="2 4" id="KW-0863">Zinc-finger</keyword>
<accession>A0ABR1ZBE1</accession>
<dbReference type="Pfam" id="PF13639">
    <property type="entry name" value="zf-RING_2"/>
    <property type="match status" value="1"/>
</dbReference>
<keyword evidence="5" id="KW-0812">Transmembrane</keyword>
<keyword evidence="5" id="KW-1133">Transmembrane helix</keyword>
<feature type="domain" description="RING-type" evidence="6">
    <location>
        <begin position="90"/>
        <end position="140"/>
    </location>
</feature>
<evidence type="ECO:0000313" key="8">
    <source>
        <dbReference type="Proteomes" id="UP001396334"/>
    </source>
</evidence>
<reference evidence="7 8" key="1">
    <citation type="journal article" date="2024" name="G3 (Bethesda)">
        <title>Genome assembly of Hibiscus sabdariffa L. provides insights into metabolisms of medicinal natural products.</title>
        <authorList>
            <person name="Kim T."/>
        </authorList>
    </citation>
    <scope>NUCLEOTIDE SEQUENCE [LARGE SCALE GENOMIC DNA]</scope>
    <source>
        <strain evidence="7">TK-2024</strain>
        <tissue evidence="7">Old leaves</tissue>
    </source>
</reference>
<evidence type="ECO:0000256" key="2">
    <source>
        <dbReference type="ARBA" id="ARBA00022771"/>
    </source>
</evidence>
<dbReference type="PANTHER" id="PTHR45969:SF11">
    <property type="entry name" value="RING_U-BOX SUPERFAMILY PROTEIN"/>
    <property type="match status" value="1"/>
</dbReference>
<organism evidence="7 8">
    <name type="scientific">Hibiscus sabdariffa</name>
    <name type="common">roselle</name>
    <dbReference type="NCBI Taxonomy" id="183260"/>
    <lineage>
        <taxon>Eukaryota</taxon>
        <taxon>Viridiplantae</taxon>
        <taxon>Streptophyta</taxon>
        <taxon>Embryophyta</taxon>
        <taxon>Tracheophyta</taxon>
        <taxon>Spermatophyta</taxon>
        <taxon>Magnoliopsida</taxon>
        <taxon>eudicotyledons</taxon>
        <taxon>Gunneridae</taxon>
        <taxon>Pentapetalae</taxon>
        <taxon>rosids</taxon>
        <taxon>malvids</taxon>
        <taxon>Malvales</taxon>
        <taxon>Malvaceae</taxon>
        <taxon>Malvoideae</taxon>
        <taxon>Hibiscus</taxon>
    </lineage>
</organism>
<dbReference type="EMBL" id="JBBPBN010001874">
    <property type="protein sequence ID" value="KAK8477253.1"/>
    <property type="molecule type" value="Genomic_DNA"/>
</dbReference>
<proteinExistence type="predicted"/>
<keyword evidence="1" id="KW-0479">Metal-binding</keyword>
<keyword evidence="3" id="KW-0862">Zinc</keyword>
<sequence>MCFFLDEPWLILIITHLLYKTALVFAVFRWVLSCPLNLRFKHITSFFSGSAISSSSSSPVSKDMMRDNLHLVLTTFGDAKERMPWVSDACAVCLCDLKELDHVRELRNCCHVFHQDCIDRWVDYDGDEDDENHKTCPLCRAPLLTSSQTLASPNNEPSWAVDRLLYLFGDDLLP</sequence>
<dbReference type="PANTHER" id="PTHR45969">
    <property type="entry name" value="RING ZINC FINGER PROTEIN-RELATED"/>
    <property type="match status" value="1"/>
</dbReference>
<dbReference type="InterPro" id="IPR001841">
    <property type="entry name" value="Znf_RING"/>
</dbReference>
<dbReference type="SMART" id="SM00184">
    <property type="entry name" value="RING"/>
    <property type="match status" value="1"/>
</dbReference>
<evidence type="ECO:0000256" key="5">
    <source>
        <dbReference type="SAM" id="Phobius"/>
    </source>
</evidence>
<comment type="caution">
    <text evidence="7">The sequence shown here is derived from an EMBL/GenBank/DDBJ whole genome shotgun (WGS) entry which is preliminary data.</text>
</comment>
<evidence type="ECO:0000313" key="7">
    <source>
        <dbReference type="EMBL" id="KAK8477253.1"/>
    </source>
</evidence>
<evidence type="ECO:0000256" key="4">
    <source>
        <dbReference type="PROSITE-ProRule" id="PRU00175"/>
    </source>
</evidence>
<keyword evidence="8" id="KW-1185">Reference proteome</keyword>
<dbReference type="Proteomes" id="UP001396334">
    <property type="component" value="Unassembled WGS sequence"/>
</dbReference>
<name>A0ABR1ZBE1_9ROSI</name>